<dbReference type="OrthoDB" id="9809599at2"/>
<dbReference type="InterPro" id="IPR036259">
    <property type="entry name" value="MFS_trans_sf"/>
</dbReference>
<feature type="domain" description="Major facilitator superfamily (MFS) profile" evidence="6">
    <location>
        <begin position="18"/>
        <end position="398"/>
    </location>
</feature>
<evidence type="ECO:0000256" key="4">
    <source>
        <dbReference type="ARBA" id="ARBA00023136"/>
    </source>
</evidence>
<dbReference type="InterPro" id="IPR011701">
    <property type="entry name" value="MFS"/>
</dbReference>
<evidence type="ECO:0000313" key="7">
    <source>
        <dbReference type="EMBL" id="SHJ29527.1"/>
    </source>
</evidence>
<feature type="transmembrane region" description="Helical" evidence="5">
    <location>
        <begin position="307"/>
        <end position="326"/>
    </location>
</feature>
<feature type="transmembrane region" description="Helical" evidence="5">
    <location>
        <begin position="338"/>
        <end position="360"/>
    </location>
</feature>
<dbReference type="Gene3D" id="1.20.1250.20">
    <property type="entry name" value="MFS general substrate transporter like domains"/>
    <property type="match status" value="2"/>
</dbReference>
<keyword evidence="8" id="KW-1185">Reference proteome</keyword>
<evidence type="ECO:0000256" key="2">
    <source>
        <dbReference type="ARBA" id="ARBA00022692"/>
    </source>
</evidence>
<feature type="transmembrane region" description="Helical" evidence="5">
    <location>
        <begin position="83"/>
        <end position="102"/>
    </location>
</feature>
<evidence type="ECO:0000256" key="3">
    <source>
        <dbReference type="ARBA" id="ARBA00022989"/>
    </source>
</evidence>
<dbReference type="GO" id="GO:0016020">
    <property type="term" value="C:membrane"/>
    <property type="evidence" value="ECO:0007669"/>
    <property type="project" value="UniProtKB-SubCell"/>
</dbReference>
<dbReference type="InterPro" id="IPR020846">
    <property type="entry name" value="MFS_dom"/>
</dbReference>
<dbReference type="PANTHER" id="PTHR23514">
    <property type="entry name" value="BYPASS OF STOP CODON PROTEIN 6"/>
    <property type="match status" value="1"/>
</dbReference>
<dbReference type="CDD" id="cd17393">
    <property type="entry name" value="MFS_MosC_like"/>
    <property type="match status" value="1"/>
</dbReference>
<dbReference type="STRING" id="1121955.SAMN02745146_2794"/>
<keyword evidence="2 5" id="KW-0812">Transmembrane</keyword>
<comment type="subcellular location">
    <subcellularLocation>
        <location evidence="1">Membrane</location>
        <topology evidence="1">Multi-pass membrane protein</topology>
    </subcellularLocation>
</comment>
<evidence type="ECO:0000256" key="5">
    <source>
        <dbReference type="SAM" id="Phobius"/>
    </source>
</evidence>
<dbReference type="Pfam" id="PF07690">
    <property type="entry name" value="MFS_1"/>
    <property type="match status" value="1"/>
</dbReference>
<feature type="transmembrane region" description="Helical" evidence="5">
    <location>
        <begin position="283"/>
        <end position="301"/>
    </location>
</feature>
<dbReference type="InterPro" id="IPR051788">
    <property type="entry name" value="MFS_Transporter"/>
</dbReference>
<evidence type="ECO:0000256" key="1">
    <source>
        <dbReference type="ARBA" id="ARBA00004141"/>
    </source>
</evidence>
<feature type="transmembrane region" description="Helical" evidence="5">
    <location>
        <begin position="174"/>
        <end position="193"/>
    </location>
</feature>
<feature type="transmembrane region" description="Helical" evidence="5">
    <location>
        <begin position="366"/>
        <end position="387"/>
    </location>
</feature>
<dbReference type="SUPFAM" id="SSF103473">
    <property type="entry name" value="MFS general substrate transporter"/>
    <property type="match status" value="1"/>
</dbReference>
<organism evidence="7 8">
    <name type="scientific">Hymenobacter daecheongensis DSM 21074</name>
    <dbReference type="NCBI Taxonomy" id="1121955"/>
    <lineage>
        <taxon>Bacteria</taxon>
        <taxon>Pseudomonadati</taxon>
        <taxon>Bacteroidota</taxon>
        <taxon>Cytophagia</taxon>
        <taxon>Cytophagales</taxon>
        <taxon>Hymenobacteraceae</taxon>
        <taxon>Hymenobacter</taxon>
    </lineage>
</organism>
<keyword evidence="4 5" id="KW-0472">Membrane</keyword>
<dbReference type="Proteomes" id="UP000184418">
    <property type="component" value="Unassembled WGS sequence"/>
</dbReference>
<accession>A0A1M6I4X0</accession>
<dbReference type="PROSITE" id="PS50850">
    <property type="entry name" value="MFS"/>
    <property type="match status" value="1"/>
</dbReference>
<dbReference type="PANTHER" id="PTHR23514:SF13">
    <property type="entry name" value="INNER MEMBRANE PROTEIN YBJJ"/>
    <property type="match status" value="1"/>
</dbReference>
<feature type="transmembrane region" description="Helical" evidence="5">
    <location>
        <begin position="246"/>
        <end position="271"/>
    </location>
</feature>
<protein>
    <submittedName>
        <fullName evidence="7">Fucose permease</fullName>
    </submittedName>
</protein>
<evidence type="ECO:0000259" key="6">
    <source>
        <dbReference type="PROSITE" id="PS50850"/>
    </source>
</evidence>
<gene>
    <name evidence="7" type="ORF">SAMN02745146_2794</name>
</gene>
<feature type="transmembrane region" description="Helical" evidence="5">
    <location>
        <begin position="108"/>
        <end position="126"/>
    </location>
</feature>
<evidence type="ECO:0000313" key="8">
    <source>
        <dbReference type="Proteomes" id="UP000184418"/>
    </source>
</evidence>
<feature type="transmembrane region" description="Helical" evidence="5">
    <location>
        <begin position="214"/>
        <end position="234"/>
    </location>
</feature>
<proteinExistence type="predicted"/>
<keyword evidence="3 5" id="KW-1133">Transmembrane helix</keyword>
<dbReference type="EMBL" id="FQYN01000005">
    <property type="protein sequence ID" value="SHJ29527.1"/>
    <property type="molecule type" value="Genomic_DNA"/>
</dbReference>
<sequence>MPQLLSRPSDVLRASGRARFAVTLIFFLHGLLFANWAARLPELEQRYGLNHRDLGQVLFCHAIGAWCAMPVAGWLIQRLGSARLTTVGALLFCSLIPGMAVLHSPWQLMALFLLLGASTGLLDVAMNSQALHVETQHQRPIMSSFHAAFSFGGMLGAGAGALSARLALGLAPPLLGLSALSVLLVFGVVKSLLPDTAPAETDAAAPKTGFRWPSRAMLGLGVVAFCCMLGEGAMADWSTIYLVENAAATAALAPLGYAAFSLTMTFGRLFGDALVLRFGPRRVVALGGALAFVGLLGMLLVPRPAVGIGGLFLIGLGLAGIVPTVFSAAGRQPNMAPGVAIGLVSTIGYGGFLLGPPLIGWLADSITLRLALGVVVGLFAVLVVVALRLRFAPAAQPAGPEPH</sequence>
<dbReference type="AlphaFoldDB" id="A0A1M6I4X0"/>
<reference evidence="7 8" key="1">
    <citation type="submission" date="2016-11" db="EMBL/GenBank/DDBJ databases">
        <authorList>
            <person name="Jaros S."/>
            <person name="Januszkiewicz K."/>
            <person name="Wedrychowicz H."/>
        </authorList>
    </citation>
    <scope>NUCLEOTIDE SEQUENCE [LARGE SCALE GENOMIC DNA]</scope>
    <source>
        <strain evidence="7 8">DSM 21074</strain>
    </source>
</reference>
<feature type="transmembrane region" description="Helical" evidence="5">
    <location>
        <begin position="20"/>
        <end position="38"/>
    </location>
</feature>
<feature type="transmembrane region" description="Helical" evidence="5">
    <location>
        <begin position="58"/>
        <end position="76"/>
    </location>
</feature>
<name>A0A1M6I4X0_9BACT</name>
<dbReference type="RefSeq" id="WP_073110395.1">
    <property type="nucleotide sequence ID" value="NZ_FQYN01000005.1"/>
</dbReference>
<feature type="transmembrane region" description="Helical" evidence="5">
    <location>
        <begin position="147"/>
        <end position="168"/>
    </location>
</feature>
<dbReference type="GO" id="GO:0022857">
    <property type="term" value="F:transmembrane transporter activity"/>
    <property type="evidence" value="ECO:0007669"/>
    <property type="project" value="InterPro"/>
</dbReference>